<dbReference type="STRING" id="262898.GA0070564_101902"/>
<dbReference type="OrthoDB" id="3536582at2"/>
<gene>
    <name evidence="1" type="ORF">GA0070564_101902</name>
</gene>
<evidence type="ECO:0000313" key="1">
    <source>
        <dbReference type="EMBL" id="SCE78113.1"/>
    </source>
</evidence>
<evidence type="ECO:0000313" key="2">
    <source>
        <dbReference type="Proteomes" id="UP000199504"/>
    </source>
</evidence>
<dbReference type="EMBL" id="FMCX01000001">
    <property type="protein sequence ID" value="SCE78113.1"/>
    <property type="molecule type" value="Genomic_DNA"/>
</dbReference>
<protein>
    <recommendedName>
        <fullName evidence="3">MbtH domain protein</fullName>
    </recommendedName>
</protein>
<proteinExistence type="predicted"/>
<evidence type="ECO:0008006" key="3">
    <source>
        <dbReference type="Google" id="ProtNLM"/>
    </source>
</evidence>
<organism evidence="1 2">
    <name type="scientific">Micromonospora mirobrigensis</name>
    <dbReference type="NCBI Taxonomy" id="262898"/>
    <lineage>
        <taxon>Bacteria</taxon>
        <taxon>Bacillati</taxon>
        <taxon>Actinomycetota</taxon>
        <taxon>Actinomycetes</taxon>
        <taxon>Micromonosporales</taxon>
        <taxon>Micromonosporaceae</taxon>
        <taxon>Micromonospora</taxon>
    </lineage>
</organism>
<keyword evidence="2" id="KW-1185">Reference proteome</keyword>
<dbReference type="Proteomes" id="UP000199504">
    <property type="component" value="Unassembled WGS sequence"/>
</dbReference>
<accession>A0A1C4V2G9</accession>
<name>A0A1C4V2G9_9ACTN</name>
<dbReference type="RefSeq" id="WP_091602827.1">
    <property type="nucleotide sequence ID" value="NZ_FMCX01000001.1"/>
</dbReference>
<sequence length="112" mass="11836">MNDLVQRLSAEDRPVVVGGPDPSLSELHRRLTDIGYVFVRFPDTRGGTDLGVRVDEAATDLGRADFAAGTGTVHVEGTLTLDFVPVRCVADIDLASLSGTGRLVAREEVSAG</sequence>
<dbReference type="InterPro" id="IPR036552">
    <property type="entry name" value="CBF_bsu_sf"/>
</dbReference>
<dbReference type="Gene3D" id="2.40.250.10">
    <property type="entry name" value="Core binding factor, beta subunit"/>
    <property type="match status" value="1"/>
</dbReference>
<dbReference type="AlphaFoldDB" id="A0A1C4V2G9"/>
<reference evidence="2" key="1">
    <citation type="submission" date="2016-06" db="EMBL/GenBank/DDBJ databases">
        <authorList>
            <person name="Varghese N."/>
            <person name="Submissions Spin"/>
        </authorList>
    </citation>
    <scope>NUCLEOTIDE SEQUENCE [LARGE SCALE GENOMIC DNA]</scope>
    <source>
        <strain evidence="2">DSM 44830</strain>
    </source>
</reference>